<organism evidence="1 2">
    <name type="scientific">Paenibacillus aquistagni</name>
    <dbReference type="NCBI Taxonomy" id="1852522"/>
    <lineage>
        <taxon>Bacteria</taxon>
        <taxon>Bacillati</taxon>
        <taxon>Bacillota</taxon>
        <taxon>Bacilli</taxon>
        <taxon>Bacillales</taxon>
        <taxon>Paenibacillaceae</taxon>
        <taxon>Paenibacillus</taxon>
    </lineage>
</organism>
<reference evidence="1 2" key="1">
    <citation type="submission" date="2017-04" db="EMBL/GenBank/DDBJ databases">
        <authorList>
            <person name="Afonso C.L."/>
            <person name="Miller P.J."/>
            <person name="Scott M.A."/>
            <person name="Spackman E."/>
            <person name="Goraichik I."/>
            <person name="Dimitrov K.M."/>
            <person name="Suarez D.L."/>
            <person name="Swayne D.E."/>
        </authorList>
    </citation>
    <scope>NUCLEOTIDE SEQUENCE [LARGE SCALE GENOMIC DNA]</scope>
    <source>
        <strain evidence="1 2">11</strain>
    </source>
</reference>
<dbReference type="InterPro" id="IPR014962">
    <property type="entry name" value="YolD"/>
</dbReference>
<gene>
    <name evidence="1" type="ORF">SAMN06295960_0522</name>
</gene>
<dbReference type="Pfam" id="PF08863">
    <property type="entry name" value="YolD"/>
    <property type="match status" value="1"/>
</dbReference>
<evidence type="ECO:0000313" key="2">
    <source>
        <dbReference type="Proteomes" id="UP000193834"/>
    </source>
</evidence>
<dbReference type="RefSeq" id="WP_085492778.1">
    <property type="nucleotide sequence ID" value="NZ_FXAZ01000001.1"/>
</dbReference>
<dbReference type="OrthoDB" id="2376882at2"/>
<sequence length="112" mass="13068">MSKKLEGNGLFESSRMMLPEHKEAFLHHQERIIKQERPKLDTQELEYLSMMIAHSMQEQAPIVLTLFDEIENKQVTGTIIQIDPARRAVRLQQSEEKRWIPAADIIQASSQR</sequence>
<accession>A0A1X7IKX7</accession>
<protein>
    <submittedName>
        <fullName evidence="1">YolD-like protein</fullName>
    </submittedName>
</protein>
<evidence type="ECO:0000313" key="1">
    <source>
        <dbReference type="EMBL" id="SMG15007.1"/>
    </source>
</evidence>
<dbReference type="EMBL" id="FXAZ01000001">
    <property type="protein sequence ID" value="SMG15007.1"/>
    <property type="molecule type" value="Genomic_DNA"/>
</dbReference>
<keyword evidence="2" id="KW-1185">Reference proteome</keyword>
<dbReference type="Proteomes" id="UP000193834">
    <property type="component" value="Unassembled WGS sequence"/>
</dbReference>
<name>A0A1X7IKX7_9BACL</name>
<dbReference type="AlphaFoldDB" id="A0A1X7IKX7"/>
<dbReference type="STRING" id="1852522.SAMN06295960_0522"/>
<proteinExistence type="predicted"/>